<dbReference type="EMBL" id="RJVU01071460">
    <property type="protein sequence ID" value="ROI46938.1"/>
    <property type="molecule type" value="Genomic_DNA"/>
</dbReference>
<keyword evidence="3" id="KW-1185">Reference proteome</keyword>
<evidence type="ECO:0000313" key="2">
    <source>
        <dbReference type="EMBL" id="ROI46938.1"/>
    </source>
</evidence>
<comment type="caution">
    <text evidence="2">The sequence shown here is derived from an EMBL/GenBank/DDBJ whole genome shotgun (WGS) entry which is preliminary data.</text>
</comment>
<evidence type="ECO:0000313" key="3">
    <source>
        <dbReference type="Proteomes" id="UP000281406"/>
    </source>
</evidence>
<dbReference type="Proteomes" id="UP000281406">
    <property type="component" value="Unassembled WGS sequence"/>
</dbReference>
<dbReference type="AlphaFoldDB" id="A0A3N0XJX2"/>
<feature type="region of interest" description="Disordered" evidence="1">
    <location>
        <begin position="311"/>
        <end position="353"/>
    </location>
</feature>
<proteinExistence type="predicted"/>
<name>A0A3N0XJX2_ANAGA</name>
<dbReference type="PRINTS" id="PR01217">
    <property type="entry name" value="PRICHEXTENSN"/>
</dbReference>
<accession>A0A3N0XJX2</accession>
<feature type="region of interest" description="Disordered" evidence="1">
    <location>
        <begin position="182"/>
        <end position="202"/>
    </location>
</feature>
<gene>
    <name evidence="2" type="ORF">DPX16_22663</name>
</gene>
<feature type="compositionally biased region" description="Pro residues" evidence="1">
    <location>
        <begin position="311"/>
        <end position="324"/>
    </location>
</feature>
<protein>
    <submittedName>
        <fullName evidence="2">Uncharacterized protein</fullName>
    </submittedName>
</protein>
<evidence type="ECO:0000256" key="1">
    <source>
        <dbReference type="SAM" id="MobiDB-lite"/>
    </source>
</evidence>
<feature type="compositionally biased region" description="Low complexity" evidence="1">
    <location>
        <begin position="187"/>
        <end position="197"/>
    </location>
</feature>
<sequence length="353" mass="38912">MPNRSNEDELRSVCPLQILNRKNTELFWDQHTGQMADSVQRDVSEWENCSEISPQCPSVVLTPSGVMFKQATVTEERTLKPLDFHLRDGDFPLLPGSSFFHASHFHDGRRSSHRASSVWTFAGEPSAPVSAAEPSAPVSAAEPSTPTMKFGRNVFPLVSSPKTVFPPCLPLPPPPICVHTATPSQAPLSSTPPRSSVPLPPPWLQPPSSPPWPISPPASPVSILPPVKHWSFISLPSPQDFTPPYSLHPSVPLCCWLLHSLLFSLCCLSSCFRCGLLEPCLRLGRRSRRCHHGPTDLPRCLDSKTFWLPSAPDPPWPAKAPDPPWRSTSPDPPWLMDSPWRPPLQPMPLPAPA</sequence>
<organism evidence="2 3">
    <name type="scientific">Anabarilius grahami</name>
    <name type="common">Kanglang fish</name>
    <name type="synonym">Barilius grahami</name>
    <dbReference type="NCBI Taxonomy" id="495550"/>
    <lineage>
        <taxon>Eukaryota</taxon>
        <taxon>Metazoa</taxon>
        <taxon>Chordata</taxon>
        <taxon>Craniata</taxon>
        <taxon>Vertebrata</taxon>
        <taxon>Euteleostomi</taxon>
        <taxon>Actinopterygii</taxon>
        <taxon>Neopterygii</taxon>
        <taxon>Teleostei</taxon>
        <taxon>Ostariophysi</taxon>
        <taxon>Cypriniformes</taxon>
        <taxon>Xenocyprididae</taxon>
        <taxon>Xenocypridinae</taxon>
        <taxon>Xenocypridinae incertae sedis</taxon>
        <taxon>Anabarilius</taxon>
    </lineage>
</organism>
<reference evidence="2 3" key="1">
    <citation type="submission" date="2018-10" db="EMBL/GenBank/DDBJ databases">
        <title>Genome assembly for a Yunnan-Guizhou Plateau 3E fish, Anabarilius grahami (Regan), and its evolutionary and genetic applications.</title>
        <authorList>
            <person name="Jiang W."/>
        </authorList>
    </citation>
    <scope>NUCLEOTIDE SEQUENCE [LARGE SCALE GENOMIC DNA]</scope>
    <source>
        <strain evidence="2">AG-KIZ</strain>
        <tissue evidence="2">Muscle</tissue>
    </source>
</reference>
<feature type="compositionally biased region" description="Pro residues" evidence="1">
    <location>
        <begin position="340"/>
        <end position="353"/>
    </location>
</feature>
<feature type="region of interest" description="Disordered" evidence="1">
    <location>
        <begin position="125"/>
        <end position="144"/>
    </location>
</feature>